<organism evidence="2 3">
    <name type="scientific">Halotalea alkalilenta</name>
    <dbReference type="NCBI Taxonomy" id="376489"/>
    <lineage>
        <taxon>Bacteria</taxon>
        <taxon>Pseudomonadati</taxon>
        <taxon>Pseudomonadota</taxon>
        <taxon>Gammaproteobacteria</taxon>
        <taxon>Oceanospirillales</taxon>
        <taxon>Halomonadaceae</taxon>
        <taxon>Halotalea</taxon>
    </lineage>
</organism>
<dbReference type="Proteomes" id="UP000077875">
    <property type="component" value="Chromosome"/>
</dbReference>
<dbReference type="RefSeq" id="WP_064122489.1">
    <property type="nucleotide sequence ID" value="NZ_CP015243.1"/>
</dbReference>
<evidence type="ECO:0000313" key="3">
    <source>
        <dbReference type="Proteomes" id="UP000077875"/>
    </source>
</evidence>
<protein>
    <submittedName>
        <fullName evidence="2">Uncharacterized protein</fullName>
    </submittedName>
</protein>
<dbReference type="STRING" id="376489.A5892_08790"/>
<proteinExistence type="predicted"/>
<name>A0A172YEC0_9GAMM</name>
<keyword evidence="1" id="KW-0472">Membrane</keyword>
<evidence type="ECO:0000256" key="1">
    <source>
        <dbReference type="SAM" id="Phobius"/>
    </source>
</evidence>
<reference evidence="2 3" key="1">
    <citation type="submission" date="2016-04" db="EMBL/GenBank/DDBJ databases">
        <title>Complete Genome Sequence of Halotalea alkalilenta IHB B 13600.</title>
        <authorList>
            <person name="Swarnkar M.K."/>
            <person name="Sharma A."/>
            <person name="Kaushal K."/>
            <person name="Soni R."/>
            <person name="Rana S."/>
            <person name="Singh A.K."/>
            <person name="Gulati A."/>
        </authorList>
    </citation>
    <scope>NUCLEOTIDE SEQUENCE [LARGE SCALE GENOMIC DNA]</scope>
    <source>
        <strain evidence="2 3">IHB B 13600</strain>
    </source>
</reference>
<feature type="transmembrane region" description="Helical" evidence="1">
    <location>
        <begin position="22"/>
        <end position="42"/>
    </location>
</feature>
<evidence type="ECO:0000313" key="2">
    <source>
        <dbReference type="EMBL" id="ANF57547.1"/>
    </source>
</evidence>
<sequence>MTESATHSSQHDHRVARRRHPWWLTGLLVGCLLPMAISSAMLQYRLDLMTERLVRIAFQVPETIRAVSRRRSVRPRRCPRPPRRRVRVRATALPRVPFIPMTSGCDVLSRRGPPACAIDVPAAREL</sequence>
<keyword evidence="1" id="KW-1133">Transmembrane helix</keyword>
<dbReference type="AlphaFoldDB" id="A0A172YEC0"/>
<keyword evidence="3" id="KW-1185">Reference proteome</keyword>
<accession>A0A172YEC0</accession>
<dbReference type="EMBL" id="CP015243">
    <property type="protein sequence ID" value="ANF57547.1"/>
    <property type="molecule type" value="Genomic_DNA"/>
</dbReference>
<gene>
    <name evidence="2" type="ORF">A5892_08790</name>
</gene>
<keyword evidence="1" id="KW-0812">Transmembrane</keyword>
<dbReference type="KEGG" id="haa:A5892_08790"/>